<dbReference type="RefSeq" id="WP_141721123.1">
    <property type="nucleotide sequence ID" value="NZ_BDFE01000020.1"/>
</dbReference>
<keyword evidence="2" id="KW-1185">Reference proteome</keyword>
<gene>
    <name evidence="1" type="ORF">DPF_2333</name>
</gene>
<evidence type="ECO:0000313" key="1">
    <source>
        <dbReference type="EMBL" id="GAU09604.1"/>
    </source>
</evidence>
<evidence type="ECO:0000313" key="2">
    <source>
        <dbReference type="Proteomes" id="UP000095200"/>
    </source>
</evidence>
<comment type="caution">
    <text evidence="1">The sequence shown here is derived from an EMBL/GenBank/DDBJ whole genome shotgun (WGS) entry which is preliminary data.</text>
</comment>
<dbReference type="EMBL" id="BDFE01000020">
    <property type="protein sequence ID" value="GAU09604.1"/>
    <property type="molecule type" value="Genomic_DNA"/>
</dbReference>
<proteinExistence type="predicted"/>
<dbReference type="AlphaFoldDB" id="A0A194ALR7"/>
<sequence>MAHLLTYMVLAVTFPWKLTGKQNLVLFVALVLVGGILEGLQDIMALGRSGEIADAVANGGEVLAGCALRRLHQHAVKD</sequence>
<organism evidence="1 2">
    <name type="scientific">Desulfoplanes formicivorans</name>
    <dbReference type="NCBI Taxonomy" id="1592317"/>
    <lineage>
        <taxon>Bacteria</taxon>
        <taxon>Pseudomonadati</taxon>
        <taxon>Thermodesulfobacteriota</taxon>
        <taxon>Desulfovibrionia</taxon>
        <taxon>Desulfovibrionales</taxon>
        <taxon>Desulfoplanaceae</taxon>
        <taxon>Desulfoplanes</taxon>
    </lineage>
</organism>
<name>A0A194ALR7_9BACT</name>
<dbReference type="Proteomes" id="UP000095200">
    <property type="component" value="Unassembled WGS sequence"/>
</dbReference>
<reference evidence="2" key="1">
    <citation type="submission" date="2016-06" db="EMBL/GenBank/DDBJ databases">
        <title>Draft genome sequence of Desulfoplanes formicivorans strain Pf12B.</title>
        <authorList>
            <person name="Watanabe M."/>
            <person name="Kojima H."/>
            <person name="Fukui M."/>
        </authorList>
    </citation>
    <scope>NUCLEOTIDE SEQUENCE [LARGE SCALE GENOMIC DNA]</scope>
    <source>
        <strain evidence="2">Pf12B</strain>
    </source>
</reference>
<evidence type="ECO:0008006" key="3">
    <source>
        <dbReference type="Google" id="ProtNLM"/>
    </source>
</evidence>
<protein>
    <recommendedName>
        <fullName evidence="3">VanZ-like domain-containing protein</fullName>
    </recommendedName>
</protein>
<dbReference type="STRING" id="1592317.DPF_2333"/>
<accession>A0A194ALR7</accession>